<dbReference type="RefSeq" id="WP_133847746.1">
    <property type="nucleotide sequence ID" value="NZ_SNXZ01000001.1"/>
</dbReference>
<evidence type="ECO:0000259" key="2">
    <source>
        <dbReference type="PROSITE" id="PS50043"/>
    </source>
</evidence>
<feature type="region of interest" description="Disordered" evidence="1">
    <location>
        <begin position="1"/>
        <end position="24"/>
    </location>
</feature>
<dbReference type="PANTHER" id="PTHR34293:SF1">
    <property type="entry name" value="HTH-TYPE TRANSCRIPTIONAL REGULATOR TRMBL2"/>
    <property type="match status" value="1"/>
</dbReference>
<dbReference type="InterPro" id="IPR051797">
    <property type="entry name" value="TrmB-like"/>
</dbReference>
<keyword evidence="4" id="KW-1185">Reference proteome</keyword>
<dbReference type="GO" id="GO:0003677">
    <property type="term" value="F:DNA binding"/>
    <property type="evidence" value="ECO:0007669"/>
    <property type="project" value="InterPro"/>
</dbReference>
<protein>
    <submittedName>
        <fullName evidence="3">Regulatory LuxR family protein</fullName>
    </submittedName>
</protein>
<dbReference type="Pfam" id="PF00196">
    <property type="entry name" value="GerE"/>
    <property type="match status" value="1"/>
</dbReference>
<dbReference type="InterPro" id="IPR036388">
    <property type="entry name" value="WH-like_DNA-bd_sf"/>
</dbReference>
<dbReference type="Proteomes" id="UP000295444">
    <property type="component" value="Unassembled WGS sequence"/>
</dbReference>
<dbReference type="SUPFAM" id="SSF46894">
    <property type="entry name" value="C-terminal effector domain of the bipartite response regulators"/>
    <property type="match status" value="1"/>
</dbReference>
<dbReference type="CDD" id="cd06170">
    <property type="entry name" value="LuxR_C_like"/>
    <property type="match status" value="1"/>
</dbReference>
<accession>A0A4R6SMW8</accession>
<dbReference type="Gene3D" id="1.10.10.10">
    <property type="entry name" value="Winged helix-like DNA-binding domain superfamily/Winged helix DNA-binding domain"/>
    <property type="match status" value="2"/>
</dbReference>
<dbReference type="InterPro" id="IPR000792">
    <property type="entry name" value="Tscrpt_reg_LuxR_C"/>
</dbReference>
<dbReference type="InterPro" id="IPR016032">
    <property type="entry name" value="Sig_transdc_resp-reg_C-effctor"/>
</dbReference>
<evidence type="ECO:0000313" key="4">
    <source>
        <dbReference type="Proteomes" id="UP000295444"/>
    </source>
</evidence>
<comment type="caution">
    <text evidence="3">The sequence shown here is derived from an EMBL/GenBank/DDBJ whole genome shotgun (WGS) entry which is preliminary data.</text>
</comment>
<organism evidence="3 4">
    <name type="scientific">Labedaea rhizosphaerae</name>
    <dbReference type="NCBI Taxonomy" id="598644"/>
    <lineage>
        <taxon>Bacteria</taxon>
        <taxon>Bacillati</taxon>
        <taxon>Actinomycetota</taxon>
        <taxon>Actinomycetes</taxon>
        <taxon>Pseudonocardiales</taxon>
        <taxon>Pseudonocardiaceae</taxon>
        <taxon>Labedaea</taxon>
    </lineage>
</organism>
<dbReference type="AlphaFoldDB" id="A0A4R6SMW8"/>
<proteinExistence type="predicted"/>
<dbReference type="EMBL" id="SNXZ01000001">
    <property type="protein sequence ID" value="TDQ04910.1"/>
    <property type="molecule type" value="Genomic_DNA"/>
</dbReference>
<dbReference type="PROSITE" id="PS50043">
    <property type="entry name" value="HTH_LUXR_2"/>
    <property type="match status" value="1"/>
</dbReference>
<reference evidence="3 4" key="1">
    <citation type="submission" date="2019-03" db="EMBL/GenBank/DDBJ databases">
        <title>Genomic Encyclopedia of Type Strains, Phase IV (KMG-IV): sequencing the most valuable type-strain genomes for metagenomic binning, comparative biology and taxonomic classification.</title>
        <authorList>
            <person name="Goeker M."/>
        </authorList>
    </citation>
    <scope>NUCLEOTIDE SEQUENCE [LARGE SCALE GENOMIC DNA]</scope>
    <source>
        <strain evidence="3 4">DSM 45361</strain>
    </source>
</reference>
<dbReference type="GO" id="GO:0006355">
    <property type="term" value="P:regulation of DNA-templated transcription"/>
    <property type="evidence" value="ECO:0007669"/>
    <property type="project" value="InterPro"/>
</dbReference>
<evidence type="ECO:0000313" key="3">
    <source>
        <dbReference type="EMBL" id="TDQ04910.1"/>
    </source>
</evidence>
<dbReference type="OrthoDB" id="4266042at2"/>
<gene>
    <name evidence="3" type="ORF">EV186_101871</name>
</gene>
<dbReference type="SMART" id="SM00421">
    <property type="entry name" value="HTH_LUXR"/>
    <property type="match status" value="1"/>
</dbReference>
<dbReference type="PANTHER" id="PTHR34293">
    <property type="entry name" value="HTH-TYPE TRANSCRIPTIONAL REGULATOR TRMBL2"/>
    <property type="match status" value="1"/>
</dbReference>
<evidence type="ECO:0000256" key="1">
    <source>
        <dbReference type="SAM" id="MobiDB-lite"/>
    </source>
</evidence>
<sequence>MALTAGDVGNVENLPAPQDAPVRLVPPPALERASAEDMQLTHLGLRPVEEGAYRAALERPSWTVADFARRIGMSLAKTEELVGRLAELDLVHTSGDRSRLRPVNPQLGLTALIARREAEMVSSWHELERSRLAAANLAADFDSANRTHIDGALDVAHGPEAVRARIAALVSQAKTEVVSMMLSGSGYVDPVAMPRRGDLASPAPGVRFRTVAMDRARQDPLTLRHLNNSVTDGVEVRTAPEVPMSALVVDATVAVFPLAPATTRHRVGAVVLRLPSVVITTVELFERVWTEATPLDQAAGGRDAPDERERELLALMLAGCTDESAAGKLDVSVRTVRRLVADLMERLGSRSRFQAGALAAERGWISAQMLRESTESR</sequence>
<feature type="domain" description="HTH luxR-type" evidence="2">
    <location>
        <begin position="298"/>
        <end position="363"/>
    </location>
</feature>
<name>A0A4R6SMW8_LABRH</name>